<dbReference type="InterPro" id="IPR013899">
    <property type="entry name" value="DUF1771"/>
</dbReference>
<gene>
    <name evidence="4" type="primary">LOC105040796</name>
</gene>
<feature type="region of interest" description="Disordered" evidence="1">
    <location>
        <begin position="1"/>
        <end position="46"/>
    </location>
</feature>
<feature type="region of interest" description="Disordered" evidence="1">
    <location>
        <begin position="235"/>
        <end position="260"/>
    </location>
</feature>
<dbReference type="GeneID" id="105040796"/>
<dbReference type="InterPro" id="IPR002625">
    <property type="entry name" value="Smr_dom"/>
</dbReference>
<sequence length="521" mass="57971">MKPSKKQSKKKWKPSSASPPKPAALGGGDDSRIVKEEKGEGEDEERRALDWLMDAFASVSLDQVKSAFREAGGDPYKAAGILGAHLEDPGEGSAASPATNGAKKGLRGSRKQKRVAAATGMISDVIGKGYLKPSAFCGEGRRRSDGSVEAKGAVKRLYGVEEAEEFLYSMLGESSELGMGVVKDVLGQCGCDVEKALDALLHISASSYNQERSCDTYSKACMNYLGIYTELSSNNHSEKNRSSFQSTDKTSESTYHPSEKEHDLLQYVGYDCRDYKKVCTESEVPPPSRLERTEPDLQQKVLQSLFNTPDHPKYEPNLMNWKKVVEKVESFGQGLEFCSPSVTDTQQKGKNGKEDTYQVFRSGARKHWEMMRSYYQQASIAYSRGERDHAYHLSEKGKFYRDLAREADEKAGREIFEARNRDIKNIVTIDLHGQHVKQASRLLKLHLLLFVYIPSVHFLKVITGRGVDGVGNGKGKLKQMVLGLAEKEGIKWREENAGAIVLHIDGLKEYGFMDCDTDDFE</sequence>
<evidence type="ECO:0000313" key="4">
    <source>
        <dbReference type="RefSeq" id="XP_019705106.1"/>
    </source>
</evidence>
<dbReference type="InterPro" id="IPR036063">
    <property type="entry name" value="Smr_dom_sf"/>
</dbReference>
<name>A0A6J0PGM8_ELAGV</name>
<dbReference type="InterPro" id="IPR055319">
    <property type="entry name" value="At5g58720-like"/>
</dbReference>
<evidence type="ECO:0000259" key="2">
    <source>
        <dbReference type="PROSITE" id="PS50828"/>
    </source>
</evidence>
<reference evidence="4" key="1">
    <citation type="submission" date="2025-08" db="UniProtKB">
        <authorList>
            <consortium name="RefSeq"/>
        </authorList>
    </citation>
    <scope>IDENTIFICATION</scope>
</reference>
<feature type="domain" description="Smr" evidence="2">
    <location>
        <begin position="429"/>
        <end position="505"/>
    </location>
</feature>
<dbReference type="SMART" id="SM01162">
    <property type="entry name" value="DUF1771"/>
    <property type="match status" value="1"/>
</dbReference>
<proteinExistence type="predicted"/>
<dbReference type="InterPro" id="IPR056254">
    <property type="entry name" value="At5g58720/SDE5-like_UBA-like"/>
</dbReference>
<accession>A0A6J0PGM8</accession>
<dbReference type="RefSeq" id="XP_019705106.1">
    <property type="nucleotide sequence ID" value="XM_019849547.2"/>
</dbReference>
<keyword evidence="3" id="KW-1185">Reference proteome</keyword>
<dbReference type="PROSITE" id="PS50828">
    <property type="entry name" value="SMR"/>
    <property type="match status" value="1"/>
</dbReference>
<feature type="region of interest" description="Disordered" evidence="1">
    <location>
        <begin position="88"/>
        <end position="112"/>
    </location>
</feature>
<protein>
    <submittedName>
        <fullName evidence="4">SMR domain-containing protein At5g58720 isoform X1</fullName>
    </submittedName>
</protein>
<dbReference type="PANTHER" id="PTHR47676:SF1">
    <property type="entry name" value="SMR DOMAIN-CONTAINING PROTEIN"/>
    <property type="match status" value="1"/>
</dbReference>
<dbReference type="AlphaFoldDB" id="A0A6J0PGM8"/>
<feature type="compositionally biased region" description="Polar residues" evidence="1">
    <location>
        <begin position="242"/>
        <end position="256"/>
    </location>
</feature>
<dbReference type="OrthoDB" id="3231855at2759"/>
<dbReference type="RefSeq" id="XP_073110580.1">
    <property type="nucleotide sequence ID" value="XM_073254479.1"/>
</dbReference>
<dbReference type="Gene3D" id="3.30.1370.110">
    <property type="match status" value="1"/>
</dbReference>
<dbReference type="Proteomes" id="UP000504607">
    <property type="component" value="Chromosome 3"/>
</dbReference>
<feature type="compositionally biased region" description="Basic residues" evidence="1">
    <location>
        <begin position="1"/>
        <end position="13"/>
    </location>
</feature>
<dbReference type="Pfam" id="PF08590">
    <property type="entry name" value="DUF1771"/>
    <property type="match status" value="1"/>
</dbReference>
<evidence type="ECO:0000313" key="3">
    <source>
        <dbReference type="Proteomes" id="UP000504607"/>
    </source>
</evidence>
<dbReference type="SUPFAM" id="SSF160443">
    <property type="entry name" value="SMR domain-like"/>
    <property type="match status" value="1"/>
</dbReference>
<dbReference type="InParanoid" id="A0A6J0PGM8"/>
<dbReference type="KEGG" id="egu:105040796"/>
<dbReference type="PANTHER" id="PTHR47676">
    <property type="entry name" value="OS01G0225100 PROTEIN"/>
    <property type="match status" value="1"/>
</dbReference>
<feature type="compositionally biased region" description="Basic and acidic residues" evidence="1">
    <location>
        <begin position="29"/>
        <end position="46"/>
    </location>
</feature>
<organism evidence="3 4">
    <name type="scientific">Elaeis guineensis var. tenera</name>
    <name type="common">Oil palm</name>
    <dbReference type="NCBI Taxonomy" id="51953"/>
    <lineage>
        <taxon>Eukaryota</taxon>
        <taxon>Viridiplantae</taxon>
        <taxon>Streptophyta</taxon>
        <taxon>Embryophyta</taxon>
        <taxon>Tracheophyta</taxon>
        <taxon>Spermatophyta</taxon>
        <taxon>Magnoliopsida</taxon>
        <taxon>Liliopsida</taxon>
        <taxon>Arecaceae</taxon>
        <taxon>Arecoideae</taxon>
        <taxon>Cocoseae</taxon>
        <taxon>Elaeidinae</taxon>
        <taxon>Elaeis</taxon>
    </lineage>
</organism>
<dbReference type="SMART" id="SM00463">
    <property type="entry name" value="SMR"/>
    <property type="match status" value="1"/>
</dbReference>
<evidence type="ECO:0000256" key="1">
    <source>
        <dbReference type="SAM" id="MobiDB-lite"/>
    </source>
</evidence>
<dbReference type="Pfam" id="PF24767">
    <property type="entry name" value="UBA_At5g58720"/>
    <property type="match status" value="1"/>
</dbReference>